<evidence type="ECO:0000313" key="2">
    <source>
        <dbReference type="EMBL" id="KAG7307641.1"/>
    </source>
</evidence>
<sequence>MICASAAEPSRAVHVSRVAGRARGAARGAGGGDPRLQSRPSTMSPSGSAEAP</sequence>
<keyword evidence="3" id="KW-1185">Reference proteome</keyword>
<evidence type="ECO:0000313" key="3">
    <source>
        <dbReference type="Proteomes" id="UP000823941"/>
    </source>
</evidence>
<gene>
    <name evidence="2" type="ORF">JYU34_007862</name>
</gene>
<evidence type="ECO:0000256" key="1">
    <source>
        <dbReference type="SAM" id="MobiDB-lite"/>
    </source>
</evidence>
<organism evidence="2 3">
    <name type="scientific">Plutella xylostella</name>
    <name type="common">Diamondback moth</name>
    <name type="synonym">Plutella maculipennis</name>
    <dbReference type="NCBI Taxonomy" id="51655"/>
    <lineage>
        <taxon>Eukaryota</taxon>
        <taxon>Metazoa</taxon>
        <taxon>Ecdysozoa</taxon>
        <taxon>Arthropoda</taxon>
        <taxon>Hexapoda</taxon>
        <taxon>Insecta</taxon>
        <taxon>Pterygota</taxon>
        <taxon>Neoptera</taxon>
        <taxon>Endopterygota</taxon>
        <taxon>Lepidoptera</taxon>
        <taxon>Glossata</taxon>
        <taxon>Ditrysia</taxon>
        <taxon>Yponomeutoidea</taxon>
        <taxon>Plutellidae</taxon>
        <taxon>Plutella</taxon>
    </lineage>
</organism>
<name>A0ABQ7QRN3_PLUXY</name>
<proteinExistence type="predicted"/>
<feature type="region of interest" description="Disordered" evidence="1">
    <location>
        <begin position="1"/>
        <end position="52"/>
    </location>
</feature>
<feature type="compositionally biased region" description="Polar residues" evidence="1">
    <location>
        <begin position="38"/>
        <end position="52"/>
    </location>
</feature>
<accession>A0ABQ7QRN3</accession>
<dbReference type="Proteomes" id="UP000823941">
    <property type="component" value="Chromosome 10"/>
</dbReference>
<reference evidence="2 3" key="1">
    <citation type="submission" date="2021-06" db="EMBL/GenBank/DDBJ databases">
        <title>A haploid diamondback moth (Plutella xylostella L.) genome assembly resolves 31 chromosomes and identifies a diamide resistance mutation.</title>
        <authorList>
            <person name="Ward C.M."/>
            <person name="Perry K.D."/>
            <person name="Baker G."/>
            <person name="Powis K."/>
            <person name="Heckel D.G."/>
            <person name="Baxter S.W."/>
        </authorList>
    </citation>
    <scope>NUCLEOTIDE SEQUENCE [LARGE SCALE GENOMIC DNA]</scope>
    <source>
        <strain evidence="2 3">LV</strain>
        <tissue evidence="2">Single pupa</tissue>
    </source>
</reference>
<protein>
    <submittedName>
        <fullName evidence="2">Uncharacterized protein</fullName>
    </submittedName>
</protein>
<comment type="caution">
    <text evidence="2">The sequence shown here is derived from an EMBL/GenBank/DDBJ whole genome shotgun (WGS) entry which is preliminary data.</text>
</comment>
<dbReference type="EMBL" id="JAHIBW010000010">
    <property type="protein sequence ID" value="KAG7307641.1"/>
    <property type="molecule type" value="Genomic_DNA"/>
</dbReference>
<feature type="compositionally biased region" description="Low complexity" evidence="1">
    <location>
        <begin position="12"/>
        <end position="26"/>
    </location>
</feature>